<evidence type="ECO:0000256" key="3">
    <source>
        <dbReference type="ARBA" id="ARBA00023110"/>
    </source>
</evidence>
<dbReference type="PANTHER" id="PTHR43811:SF19">
    <property type="entry name" value="39 KDA FK506-BINDING NUCLEAR PROTEIN"/>
    <property type="match status" value="1"/>
</dbReference>
<dbReference type="FunFam" id="3.10.50.40:FF:000006">
    <property type="entry name" value="Peptidyl-prolyl cis-trans isomerase"/>
    <property type="match status" value="1"/>
</dbReference>
<evidence type="ECO:0000256" key="1">
    <source>
        <dbReference type="ARBA" id="ARBA00000971"/>
    </source>
</evidence>
<organism evidence="8 9">
    <name type="scientific">Candidatus Zambryskibacteria bacterium RIFCSPLOWO2_12_FULL_39_23</name>
    <dbReference type="NCBI Taxonomy" id="1802776"/>
    <lineage>
        <taxon>Bacteria</taxon>
        <taxon>Candidatus Zambryskiibacteriota</taxon>
    </lineage>
</organism>
<dbReference type="Gene3D" id="3.10.50.40">
    <property type="match status" value="1"/>
</dbReference>
<evidence type="ECO:0000313" key="8">
    <source>
        <dbReference type="EMBL" id="OHB11700.1"/>
    </source>
</evidence>
<dbReference type="Proteomes" id="UP000176558">
    <property type="component" value="Unassembled WGS sequence"/>
</dbReference>
<keyword evidence="3 5" id="KW-0697">Rotamase</keyword>
<dbReference type="PANTHER" id="PTHR43811">
    <property type="entry name" value="FKBP-TYPE PEPTIDYL-PROLYL CIS-TRANS ISOMERASE FKPA"/>
    <property type="match status" value="1"/>
</dbReference>
<accession>A0A1G2UQS0</accession>
<keyword evidence="4 5" id="KW-0413">Isomerase</keyword>
<evidence type="ECO:0000256" key="5">
    <source>
        <dbReference type="PROSITE-ProRule" id="PRU00277"/>
    </source>
</evidence>
<dbReference type="GO" id="GO:0003755">
    <property type="term" value="F:peptidyl-prolyl cis-trans isomerase activity"/>
    <property type="evidence" value="ECO:0007669"/>
    <property type="project" value="UniProtKB-UniRule"/>
</dbReference>
<dbReference type="EMBL" id="MHWT01000029">
    <property type="protein sequence ID" value="OHB11700.1"/>
    <property type="molecule type" value="Genomic_DNA"/>
</dbReference>
<name>A0A1G2UQS0_9BACT</name>
<proteinExistence type="inferred from homology"/>
<dbReference type="Pfam" id="PF00254">
    <property type="entry name" value="FKBP_C"/>
    <property type="match status" value="1"/>
</dbReference>
<feature type="domain" description="PPIase FKBP-type" evidence="7">
    <location>
        <begin position="22"/>
        <end position="109"/>
    </location>
</feature>
<comment type="caution">
    <text evidence="8">The sequence shown here is derived from an EMBL/GenBank/DDBJ whole genome shotgun (WGS) entry which is preliminary data.</text>
</comment>
<sequence length="110" mass="11784">MTQQKVSIQDTLVGTGDIAGAGDRVTVHYTGRFIDGTIFDSSLTRGEPFQFILDVGQVIKGWDDGVAGMRVGGKRILSVPPELGYGANDYGPIPGGSTLIFEIELLKVER</sequence>
<protein>
    <recommendedName>
        <fullName evidence="6">Peptidyl-prolyl cis-trans isomerase</fullName>
        <ecNumber evidence="6">5.2.1.8</ecNumber>
    </recommendedName>
</protein>
<reference evidence="8 9" key="1">
    <citation type="journal article" date="2016" name="Nat. Commun.">
        <title>Thousands of microbial genomes shed light on interconnected biogeochemical processes in an aquifer system.</title>
        <authorList>
            <person name="Anantharaman K."/>
            <person name="Brown C.T."/>
            <person name="Hug L.A."/>
            <person name="Sharon I."/>
            <person name="Castelle C.J."/>
            <person name="Probst A.J."/>
            <person name="Thomas B.C."/>
            <person name="Singh A."/>
            <person name="Wilkins M.J."/>
            <person name="Karaoz U."/>
            <person name="Brodie E.L."/>
            <person name="Williams K.H."/>
            <person name="Hubbard S.S."/>
            <person name="Banfield J.F."/>
        </authorList>
    </citation>
    <scope>NUCLEOTIDE SEQUENCE [LARGE SCALE GENOMIC DNA]</scope>
</reference>
<dbReference type="PROSITE" id="PS50059">
    <property type="entry name" value="FKBP_PPIASE"/>
    <property type="match status" value="1"/>
</dbReference>
<evidence type="ECO:0000256" key="2">
    <source>
        <dbReference type="ARBA" id="ARBA00006577"/>
    </source>
</evidence>
<evidence type="ECO:0000259" key="7">
    <source>
        <dbReference type="PROSITE" id="PS50059"/>
    </source>
</evidence>
<comment type="similarity">
    <text evidence="2 6">Belongs to the FKBP-type PPIase family.</text>
</comment>
<dbReference type="SUPFAM" id="SSF54534">
    <property type="entry name" value="FKBP-like"/>
    <property type="match status" value="1"/>
</dbReference>
<evidence type="ECO:0000256" key="4">
    <source>
        <dbReference type="ARBA" id="ARBA00023235"/>
    </source>
</evidence>
<dbReference type="InterPro" id="IPR046357">
    <property type="entry name" value="PPIase_dom_sf"/>
</dbReference>
<dbReference type="EC" id="5.2.1.8" evidence="6"/>
<dbReference type="InterPro" id="IPR001179">
    <property type="entry name" value="PPIase_FKBP_dom"/>
</dbReference>
<gene>
    <name evidence="8" type="ORF">A3G99_02340</name>
</gene>
<dbReference type="AlphaFoldDB" id="A0A1G2UQS0"/>
<evidence type="ECO:0000256" key="6">
    <source>
        <dbReference type="RuleBase" id="RU003915"/>
    </source>
</evidence>
<evidence type="ECO:0000313" key="9">
    <source>
        <dbReference type="Proteomes" id="UP000176558"/>
    </source>
</evidence>
<comment type="catalytic activity">
    <reaction evidence="1 5 6">
        <text>[protein]-peptidylproline (omega=180) = [protein]-peptidylproline (omega=0)</text>
        <dbReference type="Rhea" id="RHEA:16237"/>
        <dbReference type="Rhea" id="RHEA-COMP:10747"/>
        <dbReference type="Rhea" id="RHEA-COMP:10748"/>
        <dbReference type="ChEBI" id="CHEBI:83833"/>
        <dbReference type="ChEBI" id="CHEBI:83834"/>
        <dbReference type="EC" id="5.2.1.8"/>
    </reaction>
</comment>